<dbReference type="EMBL" id="ADTU01027434">
    <property type="status" value="NOT_ANNOTATED_CDS"/>
    <property type="molecule type" value="Genomic_DNA"/>
</dbReference>
<dbReference type="EMBL" id="ADTU01027436">
    <property type="status" value="NOT_ANNOTATED_CDS"/>
    <property type="molecule type" value="Genomic_DNA"/>
</dbReference>
<dbReference type="Proteomes" id="UP000005205">
    <property type="component" value="Unassembled WGS sequence"/>
</dbReference>
<sequence length="217" mass="24498">MTFSEATEQPPQLAIHFAKGQGSHVTVCSPLPPRAWRPSSLLAGAFRGSCMSSLCMETPTDWHQGLRRDRVNVGPLEWLCEEPSWPSEALAVANIASSFLRLCVRVGMDAVDVGGGCAAFGHTCYGGYGKRFDLTVERNSLQDSITRNIQKSKEPLPNFELFYILLNDEFREQSGQSFMRTHRDIQRVNVHPLSFLVDHWIALHRRRHLTDMDITNK</sequence>
<name>A0A158NVS1_ATTCE</name>
<dbReference type="KEGG" id="acep:105624890"/>
<proteinExistence type="predicted"/>
<dbReference type="OrthoDB" id="6366777at2759"/>
<dbReference type="EnsemblMetazoa" id="XM_012206239.1">
    <property type="protein sequence ID" value="XP_012061629.1"/>
    <property type="gene ID" value="LOC105624890"/>
</dbReference>
<gene>
    <name evidence="1" type="primary">105624890</name>
</gene>
<accession>A0A158NVS1</accession>
<dbReference type="EMBL" id="ADTU01027435">
    <property type="status" value="NOT_ANNOTATED_CDS"/>
    <property type="molecule type" value="Genomic_DNA"/>
</dbReference>
<dbReference type="EMBL" id="ADTU01027433">
    <property type="status" value="NOT_ANNOTATED_CDS"/>
    <property type="molecule type" value="Genomic_DNA"/>
</dbReference>
<evidence type="ECO:0000313" key="2">
    <source>
        <dbReference type="Proteomes" id="UP000005205"/>
    </source>
</evidence>
<keyword evidence="2" id="KW-1185">Reference proteome</keyword>
<organism evidence="1 2">
    <name type="scientific">Atta cephalotes</name>
    <name type="common">Leafcutter ant</name>
    <dbReference type="NCBI Taxonomy" id="12957"/>
    <lineage>
        <taxon>Eukaryota</taxon>
        <taxon>Metazoa</taxon>
        <taxon>Ecdysozoa</taxon>
        <taxon>Arthropoda</taxon>
        <taxon>Hexapoda</taxon>
        <taxon>Insecta</taxon>
        <taxon>Pterygota</taxon>
        <taxon>Neoptera</taxon>
        <taxon>Endopterygota</taxon>
        <taxon>Hymenoptera</taxon>
        <taxon>Apocrita</taxon>
        <taxon>Aculeata</taxon>
        <taxon>Formicoidea</taxon>
        <taxon>Formicidae</taxon>
        <taxon>Myrmicinae</taxon>
        <taxon>Atta</taxon>
    </lineage>
</organism>
<reference evidence="1" key="2">
    <citation type="submission" date="2016-04" db="UniProtKB">
        <authorList>
            <consortium name="EnsemblMetazoa"/>
        </authorList>
    </citation>
    <scope>IDENTIFICATION</scope>
</reference>
<dbReference type="InParanoid" id="A0A158NVS1"/>
<reference evidence="2" key="1">
    <citation type="journal article" date="2011" name="PLoS Genet.">
        <title>The genome sequence of the leaf-cutter ant Atta cephalotes reveals insights into its obligate symbiotic lifestyle.</title>
        <authorList>
            <person name="Suen G."/>
            <person name="Teiling C."/>
            <person name="Li L."/>
            <person name="Holt C."/>
            <person name="Abouheif E."/>
            <person name="Bornberg-Bauer E."/>
            <person name="Bouffard P."/>
            <person name="Caldera E.J."/>
            <person name="Cash E."/>
            <person name="Cavanaugh A."/>
            <person name="Denas O."/>
            <person name="Elhaik E."/>
            <person name="Fave M.J."/>
            <person name="Gadau J."/>
            <person name="Gibson J.D."/>
            <person name="Graur D."/>
            <person name="Grubbs K.J."/>
            <person name="Hagen D.E."/>
            <person name="Harkins T.T."/>
            <person name="Helmkampf M."/>
            <person name="Hu H."/>
            <person name="Johnson B.R."/>
            <person name="Kim J."/>
            <person name="Marsh S.E."/>
            <person name="Moeller J.A."/>
            <person name="Munoz-Torres M.C."/>
            <person name="Murphy M.C."/>
            <person name="Naughton M.C."/>
            <person name="Nigam S."/>
            <person name="Overson R."/>
            <person name="Rajakumar R."/>
            <person name="Reese J.T."/>
            <person name="Scott J.J."/>
            <person name="Smith C.R."/>
            <person name="Tao S."/>
            <person name="Tsutsui N.D."/>
            <person name="Viljakainen L."/>
            <person name="Wissler L."/>
            <person name="Yandell M.D."/>
            <person name="Zimmer F."/>
            <person name="Taylor J."/>
            <person name="Slater S.C."/>
            <person name="Clifton S.W."/>
            <person name="Warren W.C."/>
            <person name="Elsik C.G."/>
            <person name="Smith C.D."/>
            <person name="Weinstock G.M."/>
            <person name="Gerardo N.M."/>
            <person name="Currie C.R."/>
        </authorList>
    </citation>
    <scope>NUCLEOTIDE SEQUENCE [LARGE SCALE GENOMIC DNA]</scope>
</reference>
<dbReference type="AlphaFoldDB" id="A0A158NVS1"/>
<protein>
    <submittedName>
        <fullName evidence="1">Uncharacterized protein</fullName>
    </submittedName>
</protein>
<evidence type="ECO:0000313" key="1">
    <source>
        <dbReference type="EnsemblMetazoa" id="XP_012061629.1"/>
    </source>
</evidence>